<accession>A0A1B6DE64</accession>
<feature type="region of interest" description="Disordered" evidence="1">
    <location>
        <begin position="276"/>
        <end position="310"/>
    </location>
</feature>
<reference evidence="2" key="1">
    <citation type="submission" date="2015-12" db="EMBL/GenBank/DDBJ databases">
        <title>De novo transcriptome assembly of four potential Pierce s Disease insect vectors from Arizona vineyards.</title>
        <authorList>
            <person name="Tassone E.E."/>
        </authorList>
    </citation>
    <scope>NUCLEOTIDE SEQUENCE</scope>
</reference>
<organism evidence="2">
    <name type="scientific">Clastoptera arizonana</name>
    <name type="common">Arizona spittle bug</name>
    <dbReference type="NCBI Taxonomy" id="38151"/>
    <lineage>
        <taxon>Eukaryota</taxon>
        <taxon>Metazoa</taxon>
        <taxon>Ecdysozoa</taxon>
        <taxon>Arthropoda</taxon>
        <taxon>Hexapoda</taxon>
        <taxon>Insecta</taxon>
        <taxon>Pterygota</taxon>
        <taxon>Neoptera</taxon>
        <taxon>Paraneoptera</taxon>
        <taxon>Hemiptera</taxon>
        <taxon>Auchenorrhyncha</taxon>
        <taxon>Cercopoidea</taxon>
        <taxon>Clastopteridae</taxon>
        <taxon>Clastoptera</taxon>
    </lineage>
</organism>
<evidence type="ECO:0000313" key="2">
    <source>
        <dbReference type="EMBL" id="JAS23987.1"/>
    </source>
</evidence>
<proteinExistence type="predicted"/>
<protein>
    <submittedName>
        <fullName evidence="2">Uncharacterized protein</fullName>
    </submittedName>
</protein>
<feature type="non-terminal residue" evidence="2">
    <location>
        <position position="1"/>
    </location>
</feature>
<gene>
    <name evidence="2" type="ORF">g.11983</name>
</gene>
<dbReference type="EMBL" id="GEDC01013311">
    <property type="protein sequence ID" value="JAS23987.1"/>
    <property type="molecule type" value="Transcribed_RNA"/>
</dbReference>
<dbReference type="AlphaFoldDB" id="A0A1B6DE64"/>
<name>A0A1B6DE64_9HEMI</name>
<evidence type="ECO:0000256" key="1">
    <source>
        <dbReference type="SAM" id="MobiDB-lite"/>
    </source>
</evidence>
<sequence length="310" mass="36030">GPQTNNTEPEMKPMEPLPVAHQAEMRQAQPHMPQMPNGHRFRGQFEQKQFANSPNLIQASMQKQYPMAPYQNHNPMSSNVPLSINCNLQPGSHYGQFSRDQYNRPGLKDGFVQTMGREIPSPYFMSPDTQRNTGSMYVLPDGSPIEGSNLHLQQTDQPFVQVQNTNEKPTTHERSWEQTPLLQMTPEYITQQYLQQWDRNYHQQMGRSSDMPMDEASVNYIPFFFHVNENQLRSAETPLTEEELRKKAIMQEEEIKQTKKNLEELREKLKEAEDRLAKAAAEKKAEEKSKEAPKKEMQKVQEKRQIKGSR</sequence>